<keyword evidence="2" id="KW-0472">Membrane</keyword>
<feature type="transmembrane region" description="Helical" evidence="2">
    <location>
        <begin position="141"/>
        <end position="161"/>
    </location>
</feature>
<reference evidence="3 4" key="1">
    <citation type="submission" date="2020-03" db="EMBL/GenBank/DDBJ databases">
        <title>Metabolic flexibility allows generalist bacteria to become dominant in a frequently disturbed ecosystem.</title>
        <authorList>
            <person name="Chen Y.-J."/>
            <person name="Leung P.M."/>
            <person name="Bay S.K."/>
            <person name="Hugenholtz P."/>
            <person name="Kessler A.J."/>
            <person name="Shelley G."/>
            <person name="Waite D.W."/>
            <person name="Cook P.L."/>
            <person name="Greening C."/>
        </authorList>
    </citation>
    <scope>NUCLEOTIDE SEQUENCE [LARGE SCALE GENOMIC DNA]</scope>
    <source>
        <strain evidence="3">SS_bin_28</strain>
    </source>
</reference>
<feature type="transmembrane region" description="Helical" evidence="2">
    <location>
        <begin position="47"/>
        <end position="71"/>
    </location>
</feature>
<keyword evidence="1" id="KW-0175">Coiled coil</keyword>
<proteinExistence type="predicted"/>
<keyword evidence="2" id="KW-1133">Transmembrane helix</keyword>
<evidence type="ECO:0000313" key="4">
    <source>
        <dbReference type="Proteomes" id="UP000547674"/>
    </source>
</evidence>
<accession>A0A7Y2EC49</accession>
<dbReference type="EMBL" id="JABDJR010000058">
    <property type="protein sequence ID" value="NNF05443.1"/>
    <property type="molecule type" value="Genomic_DNA"/>
</dbReference>
<evidence type="ECO:0000256" key="2">
    <source>
        <dbReference type="SAM" id="Phobius"/>
    </source>
</evidence>
<comment type="caution">
    <text evidence="3">The sequence shown here is derived from an EMBL/GenBank/DDBJ whole genome shotgun (WGS) entry which is preliminary data.</text>
</comment>
<feature type="transmembrane region" description="Helical" evidence="2">
    <location>
        <begin position="7"/>
        <end position="27"/>
    </location>
</feature>
<sequence length="209" mass="22604">MNVSFDFYEYAGIIVPGAVLAFGAMWLSPELKAQLGPEGFTFGELGLFVVLSYALGQLVQAVGTGLAKLFWWPLGGLPSKRILDGEALTEQQHARLTARLRELEIASEAASKEEAFAAVREMYARVAASGNAKRVDKFNGIYGMMRGLAASLIMLAVAYGYVRGGEMSGVMIMLAMAAVAIRRMHGFGWHYGRELAVVFLATQTNADKA</sequence>
<organism evidence="3 4">
    <name type="scientific">Eiseniibacteriota bacterium</name>
    <dbReference type="NCBI Taxonomy" id="2212470"/>
    <lineage>
        <taxon>Bacteria</taxon>
        <taxon>Candidatus Eiseniibacteriota</taxon>
    </lineage>
</organism>
<evidence type="ECO:0000313" key="3">
    <source>
        <dbReference type="EMBL" id="NNF05443.1"/>
    </source>
</evidence>
<dbReference type="Proteomes" id="UP000547674">
    <property type="component" value="Unassembled WGS sequence"/>
</dbReference>
<name>A0A7Y2EC49_UNCEI</name>
<feature type="transmembrane region" description="Helical" evidence="2">
    <location>
        <begin position="167"/>
        <end position="184"/>
    </location>
</feature>
<protein>
    <submittedName>
        <fullName evidence="3">Uncharacterized protein</fullName>
    </submittedName>
</protein>
<feature type="coiled-coil region" evidence="1">
    <location>
        <begin position="86"/>
        <end position="113"/>
    </location>
</feature>
<evidence type="ECO:0000256" key="1">
    <source>
        <dbReference type="SAM" id="Coils"/>
    </source>
</evidence>
<keyword evidence="2" id="KW-0812">Transmembrane</keyword>
<dbReference type="AlphaFoldDB" id="A0A7Y2EC49"/>
<gene>
    <name evidence="3" type="ORF">HKN21_01655</name>
</gene>